<dbReference type="WBParaSite" id="ES5_v2.g23956.t1">
    <property type="protein sequence ID" value="ES5_v2.g23956.t1"/>
    <property type="gene ID" value="ES5_v2.g23956"/>
</dbReference>
<protein>
    <submittedName>
        <fullName evidence="2">Uncharacterized protein</fullName>
    </submittedName>
</protein>
<evidence type="ECO:0000313" key="1">
    <source>
        <dbReference type="Proteomes" id="UP000887579"/>
    </source>
</evidence>
<organism evidence="1 2">
    <name type="scientific">Panagrolaimus sp. ES5</name>
    <dbReference type="NCBI Taxonomy" id="591445"/>
    <lineage>
        <taxon>Eukaryota</taxon>
        <taxon>Metazoa</taxon>
        <taxon>Ecdysozoa</taxon>
        <taxon>Nematoda</taxon>
        <taxon>Chromadorea</taxon>
        <taxon>Rhabditida</taxon>
        <taxon>Tylenchina</taxon>
        <taxon>Panagrolaimomorpha</taxon>
        <taxon>Panagrolaimoidea</taxon>
        <taxon>Panagrolaimidae</taxon>
        <taxon>Panagrolaimus</taxon>
    </lineage>
</organism>
<evidence type="ECO:0000313" key="2">
    <source>
        <dbReference type="WBParaSite" id="ES5_v2.g23956.t1"/>
    </source>
</evidence>
<accession>A0AC34G2K1</accession>
<sequence length="93" mass="10702">MSHRRTTFSYFYVHLVNDIAFVPQNHCDNCKSKDYELVMQYQKFLDEGDTKKANSMALSVNFLYGESSLANIKNVLDVTPDSIEKNATENENN</sequence>
<dbReference type="Proteomes" id="UP000887579">
    <property type="component" value="Unplaced"/>
</dbReference>
<name>A0AC34G2K1_9BILA</name>
<reference evidence="2" key="1">
    <citation type="submission" date="2022-11" db="UniProtKB">
        <authorList>
            <consortium name="WormBaseParasite"/>
        </authorList>
    </citation>
    <scope>IDENTIFICATION</scope>
</reference>
<proteinExistence type="predicted"/>